<reference evidence="1 2" key="2">
    <citation type="journal article" date="2008" name="Bioinformatics">
        <title>Assembly reconciliation.</title>
        <authorList>
            <person name="Zimin A.V."/>
            <person name="Smith D.R."/>
            <person name="Sutton G."/>
            <person name="Yorke J.A."/>
        </authorList>
    </citation>
    <scope>NUCLEOTIDE SEQUENCE [LARGE SCALE GENOMIC DNA]</scope>
    <source>
        <strain evidence="1 2">TSC#14021-0224.01</strain>
    </source>
</reference>
<name>B3P5U1_DROER</name>
<reference evidence="1 2" key="1">
    <citation type="journal article" date="2007" name="Nature">
        <title>Evolution of genes and genomes on the Drosophila phylogeny.</title>
        <authorList>
            <consortium name="Drosophila 12 Genomes Consortium"/>
            <person name="Clark A.G."/>
            <person name="Eisen M.B."/>
            <person name="Smith D.R."/>
            <person name="Bergman C.M."/>
            <person name="Oliver B."/>
            <person name="Markow T.A."/>
            <person name="Kaufman T.C."/>
            <person name="Kellis M."/>
            <person name="Gelbart W."/>
            <person name="Iyer V.N."/>
            <person name="Pollard D.A."/>
            <person name="Sackton T.B."/>
            <person name="Larracuente A.M."/>
            <person name="Singh N.D."/>
            <person name="Abad J.P."/>
            <person name="Abt D.N."/>
            <person name="Adryan B."/>
            <person name="Aguade M."/>
            <person name="Akashi H."/>
            <person name="Anderson W.W."/>
            <person name="Aquadro C.F."/>
            <person name="Ardell D.H."/>
            <person name="Arguello R."/>
            <person name="Artieri C.G."/>
            <person name="Barbash D.A."/>
            <person name="Barker D."/>
            <person name="Barsanti P."/>
            <person name="Batterham P."/>
            <person name="Batzoglou S."/>
            <person name="Begun D."/>
            <person name="Bhutkar A."/>
            <person name="Blanco E."/>
            <person name="Bosak S.A."/>
            <person name="Bradley R.K."/>
            <person name="Brand A.D."/>
            <person name="Brent M.R."/>
            <person name="Brooks A.N."/>
            <person name="Brown R.H."/>
            <person name="Butlin R.K."/>
            <person name="Caggese C."/>
            <person name="Calvi B.R."/>
            <person name="Bernardo de Carvalho A."/>
            <person name="Caspi A."/>
            <person name="Castrezana S."/>
            <person name="Celniker S.E."/>
            <person name="Chang J.L."/>
            <person name="Chapple C."/>
            <person name="Chatterji S."/>
            <person name="Chinwalla A."/>
            <person name="Civetta A."/>
            <person name="Clifton S.W."/>
            <person name="Comeron J.M."/>
            <person name="Costello J.C."/>
            <person name="Coyne J.A."/>
            <person name="Daub J."/>
            <person name="David R.G."/>
            <person name="Delcher A.L."/>
            <person name="Delehaunty K."/>
            <person name="Do C.B."/>
            <person name="Ebling H."/>
            <person name="Edwards K."/>
            <person name="Eickbush T."/>
            <person name="Evans J.D."/>
            <person name="Filipski A."/>
            <person name="Findeiss S."/>
            <person name="Freyhult E."/>
            <person name="Fulton L."/>
            <person name="Fulton R."/>
            <person name="Garcia A.C."/>
            <person name="Gardiner A."/>
            <person name="Garfield D.A."/>
            <person name="Garvin B.E."/>
            <person name="Gibson G."/>
            <person name="Gilbert D."/>
            <person name="Gnerre S."/>
            <person name="Godfrey J."/>
            <person name="Good R."/>
            <person name="Gotea V."/>
            <person name="Gravely B."/>
            <person name="Greenberg A.J."/>
            <person name="Griffiths-Jones S."/>
            <person name="Gross S."/>
            <person name="Guigo R."/>
            <person name="Gustafson E.A."/>
            <person name="Haerty W."/>
            <person name="Hahn M.W."/>
            <person name="Halligan D.L."/>
            <person name="Halpern A.L."/>
            <person name="Halter G.M."/>
            <person name="Han M.V."/>
            <person name="Heger A."/>
            <person name="Hillier L."/>
            <person name="Hinrichs A.S."/>
            <person name="Holmes I."/>
            <person name="Hoskins R.A."/>
            <person name="Hubisz M.J."/>
            <person name="Hultmark D."/>
            <person name="Huntley M.A."/>
            <person name="Jaffe D.B."/>
            <person name="Jagadeeshan S."/>
            <person name="Jeck W.R."/>
            <person name="Johnson J."/>
            <person name="Jones C.D."/>
            <person name="Jordan W.C."/>
            <person name="Karpen G.H."/>
            <person name="Kataoka E."/>
            <person name="Keightley P.D."/>
            <person name="Kheradpour P."/>
            <person name="Kirkness E.F."/>
            <person name="Koerich L.B."/>
            <person name="Kristiansen K."/>
            <person name="Kudrna D."/>
            <person name="Kulathinal R.J."/>
            <person name="Kumar S."/>
            <person name="Kwok R."/>
            <person name="Lander E."/>
            <person name="Langley C.H."/>
            <person name="Lapoint R."/>
            <person name="Lazzaro B.P."/>
            <person name="Lee S.J."/>
            <person name="Levesque L."/>
            <person name="Li R."/>
            <person name="Lin C.F."/>
            <person name="Lin M.F."/>
            <person name="Lindblad-Toh K."/>
            <person name="Llopart A."/>
            <person name="Long M."/>
            <person name="Low L."/>
            <person name="Lozovsky E."/>
            <person name="Lu J."/>
            <person name="Luo M."/>
            <person name="Machado C.A."/>
            <person name="Makalowski W."/>
            <person name="Marzo M."/>
            <person name="Matsuda M."/>
            <person name="Matzkin L."/>
            <person name="McAllister B."/>
            <person name="McBride C.S."/>
            <person name="McKernan B."/>
            <person name="McKernan K."/>
            <person name="Mendez-Lago M."/>
            <person name="Minx P."/>
            <person name="Mollenhauer M.U."/>
            <person name="Montooth K."/>
            <person name="Mount S.M."/>
            <person name="Mu X."/>
            <person name="Myers E."/>
            <person name="Negre B."/>
            <person name="Newfeld S."/>
            <person name="Nielsen R."/>
            <person name="Noor M.A."/>
            <person name="O'Grady P."/>
            <person name="Pachter L."/>
            <person name="Papaceit M."/>
            <person name="Parisi M.J."/>
            <person name="Parisi M."/>
            <person name="Parts L."/>
            <person name="Pedersen J.S."/>
            <person name="Pesole G."/>
            <person name="Phillippy A.M."/>
            <person name="Ponting C.P."/>
            <person name="Pop M."/>
            <person name="Porcelli D."/>
            <person name="Powell J.R."/>
            <person name="Prohaska S."/>
            <person name="Pruitt K."/>
            <person name="Puig M."/>
            <person name="Quesneville H."/>
            <person name="Ram K.R."/>
            <person name="Rand D."/>
            <person name="Rasmussen M.D."/>
            <person name="Reed L.K."/>
            <person name="Reenan R."/>
            <person name="Reily A."/>
            <person name="Remington K.A."/>
            <person name="Rieger T.T."/>
            <person name="Ritchie M.G."/>
            <person name="Robin C."/>
            <person name="Rogers Y.H."/>
            <person name="Rohde C."/>
            <person name="Rozas J."/>
            <person name="Rubenfield M.J."/>
            <person name="Ruiz A."/>
            <person name="Russo S."/>
            <person name="Salzberg S.L."/>
            <person name="Sanchez-Gracia A."/>
            <person name="Saranga D.J."/>
            <person name="Sato H."/>
            <person name="Schaeffer S.W."/>
            <person name="Schatz M.C."/>
            <person name="Schlenke T."/>
            <person name="Schwartz R."/>
            <person name="Segarra C."/>
            <person name="Singh R.S."/>
            <person name="Sirot L."/>
            <person name="Sirota M."/>
            <person name="Sisneros N.B."/>
            <person name="Smith C.D."/>
            <person name="Smith T.F."/>
            <person name="Spieth J."/>
            <person name="Stage D.E."/>
            <person name="Stark A."/>
            <person name="Stephan W."/>
            <person name="Strausberg R.L."/>
            <person name="Strempel S."/>
            <person name="Sturgill D."/>
            <person name="Sutton G."/>
            <person name="Sutton G.G."/>
            <person name="Tao W."/>
            <person name="Teichmann S."/>
            <person name="Tobari Y.N."/>
            <person name="Tomimura Y."/>
            <person name="Tsolas J.M."/>
            <person name="Valente V.L."/>
            <person name="Venter E."/>
            <person name="Venter J.C."/>
            <person name="Vicario S."/>
            <person name="Vieira F.G."/>
            <person name="Vilella A.J."/>
            <person name="Villasante A."/>
            <person name="Walenz B."/>
            <person name="Wang J."/>
            <person name="Wasserman M."/>
            <person name="Watts T."/>
            <person name="Wilson D."/>
            <person name="Wilson R.K."/>
            <person name="Wing R.A."/>
            <person name="Wolfner M.F."/>
            <person name="Wong A."/>
            <person name="Wong G.K."/>
            <person name="Wu C.I."/>
            <person name="Wu G."/>
            <person name="Yamamoto D."/>
            <person name="Yang H.P."/>
            <person name="Yang S.P."/>
            <person name="Yorke J.A."/>
            <person name="Yoshida K."/>
            <person name="Zdobnov E."/>
            <person name="Zhang P."/>
            <person name="Zhang Y."/>
            <person name="Zimin A.V."/>
            <person name="Baldwin J."/>
            <person name="Abdouelleil A."/>
            <person name="Abdulkadir J."/>
            <person name="Abebe A."/>
            <person name="Abera B."/>
            <person name="Abreu J."/>
            <person name="Acer S.C."/>
            <person name="Aftuck L."/>
            <person name="Alexander A."/>
            <person name="An P."/>
            <person name="Anderson E."/>
            <person name="Anderson S."/>
            <person name="Arachi H."/>
            <person name="Azer M."/>
            <person name="Bachantsang P."/>
            <person name="Barry A."/>
            <person name="Bayul T."/>
            <person name="Berlin A."/>
            <person name="Bessette D."/>
            <person name="Bloom T."/>
            <person name="Blye J."/>
            <person name="Boguslavskiy L."/>
            <person name="Bonnet C."/>
            <person name="Boukhgalter B."/>
            <person name="Bourzgui I."/>
            <person name="Brown A."/>
            <person name="Cahill P."/>
            <person name="Channer S."/>
            <person name="Cheshatsang Y."/>
            <person name="Chuda L."/>
            <person name="Citroen M."/>
            <person name="Collymore A."/>
            <person name="Cooke P."/>
            <person name="Costello M."/>
            <person name="D'Aco K."/>
            <person name="Daza R."/>
            <person name="De Haan G."/>
            <person name="DeGray S."/>
            <person name="DeMaso C."/>
            <person name="Dhargay N."/>
            <person name="Dooley K."/>
            <person name="Dooley E."/>
            <person name="Doricent M."/>
            <person name="Dorje P."/>
            <person name="Dorjee K."/>
            <person name="Dupes A."/>
            <person name="Elong R."/>
            <person name="Falk J."/>
            <person name="Farina A."/>
            <person name="Faro S."/>
            <person name="Ferguson D."/>
            <person name="Fisher S."/>
            <person name="Foley C.D."/>
            <person name="Franke A."/>
            <person name="Friedrich D."/>
            <person name="Gadbois L."/>
            <person name="Gearin G."/>
            <person name="Gearin C.R."/>
            <person name="Giannoukos G."/>
            <person name="Goode T."/>
            <person name="Graham J."/>
            <person name="Grandbois E."/>
            <person name="Grewal S."/>
            <person name="Gyaltsen K."/>
            <person name="Hafez N."/>
            <person name="Hagos B."/>
            <person name="Hall J."/>
            <person name="Henson C."/>
            <person name="Hollinger A."/>
            <person name="Honan T."/>
            <person name="Huard M.D."/>
            <person name="Hughes L."/>
            <person name="Hurhula B."/>
            <person name="Husby M.E."/>
            <person name="Kamat A."/>
            <person name="Kanga B."/>
            <person name="Kashin S."/>
            <person name="Khazanovich D."/>
            <person name="Kisner P."/>
            <person name="Lance K."/>
            <person name="Lara M."/>
            <person name="Lee W."/>
            <person name="Lennon N."/>
            <person name="Letendre F."/>
            <person name="LeVine R."/>
            <person name="Lipovsky A."/>
            <person name="Liu X."/>
            <person name="Liu J."/>
            <person name="Liu S."/>
            <person name="Lokyitsang T."/>
            <person name="Lokyitsang Y."/>
            <person name="Lubonja R."/>
            <person name="Lui A."/>
            <person name="MacDonald P."/>
            <person name="Magnisalis V."/>
            <person name="Maru K."/>
            <person name="Matthews C."/>
            <person name="McCusker W."/>
            <person name="McDonough S."/>
            <person name="Mehta T."/>
            <person name="Meldrim J."/>
            <person name="Meneus L."/>
            <person name="Mihai O."/>
            <person name="Mihalev A."/>
            <person name="Mihova T."/>
            <person name="Mittelman R."/>
            <person name="Mlenga V."/>
            <person name="Montmayeur A."/>
            <person name="Mulrain L."/>
            <person name="Navidi A."/>
            <person name="Naylor J."/>
            <person name="Negash T."/>
            <person name="Nguyen T."/>
            <person name="Nguyen N."/>
            <person name="Nicol R."/>
            <person name="Norbu C."/>
            <person name="Norbu N."/>
            <person name="Novod N."/>
            <person name="O'Neill B."/>
            <person name="Osman S."/>
            <person name="Markiewicz E."/>
            <person name="Oyono O.L."/>
            <person name="Patti C."/>
            <person name="Phunkhang P."/>
            <person name="Pierre F."/>
            <person name="Priest M."/>
            <person name="Raghuraman S."/>
            <person name="Rege F."/>
            <person name="Reyes R."/>
            <person name="Rise C."/>
            <person name="Rogov P."/>
            <person name="Ross K."/>
            <person name="Ryan E."/>
            <person name="Settipalli S."/>
            <person name="Shea T."/>
            <person name="Sherpa N."/>
            <person name="Shi L."/>
            <person name="Shih D."/>
            <person name="Sparrow T."/>
            <person name="Spaulding J."/>
            <person name="Stalker J."/>
            <person name="Stange-Thomann N."/>
            <person name="Stavropoulos S."/>
            <person name="Stone C."/>
            <person name="Strader C."/>
            <person name="Tesfaye S."/>
            <person name="Thomson T."/>
            <person name="Thoulutsang Y."/>
            <person name="Thoulutsang D."/>
            <person name="Topham K."/>
            <person name="Topping I."/>
            <person name="Tsamla T."/>
            <person name="Vassiliev H."/>
            <person name="Vo A."/>
            <person name="Wangchuk T."/>
            <person name="Wangdi T."/>
            <person name="Weiand M."/>
            <person name="Wilkinson J."/>
            <person name="Wilson A."/>
            <person name="Yadav S."/>
            <person name="Young G."/>
            <person name="Yu Q."/>
            <person name="Zembek L."/>
            <person name="Zhong D."/>
            <person name="Zimmer A."/>
            <person name="Zwirko Z."/>
            <person name="Jaffe D.B."/>
            <person name="Alvarez P."/>
            <person name="Brockman W."/>
            <person name="Butler J."/>
            <person name="Chin C."/>
            <person name="Gnerre S."/>
            <person name="Grabherr M."/>
            <person name="Kleber M."/>
            <person name="Mauceli E."/>
            <person name="MacCallum I."/>
        </authorList>
    </citation>
    <scope>NUCLEOTIDE SEQUENCE [LARGE SCALE GENOMIC DNA]</scope>
    <source>
        <strain evidence="1 2">TSC#14021-0224.01</strain>
    </source>
</reference>
<keyword evidence="2" id="KW-1185">Reference proteome</keyword>
<proteinExistence type="predicted"/>
<dbReference type="HOGENOM" id="CLU_1837162_0_0_1"/>
<accession>B3P5U1</accession>
<evidence type="ECO:0000313" key="1">
    <source>
        <dbReference type="EMBL" id="EDV53341.1"/>
    </source>
</evidence>
<protein>
    <submittedName>
        <fullName evidence="1">GG16721</fullName>
    </submittedName>
</protein>
<dbReference type="eggNOG" id="KOG3627">
    <property type="taxonomic scope" value="Eukaryota"/>
</dbReference>
<dbReference type="AlphaFoldDB" id="B3P5U1"/>
<dbReference type="Proteomes" id="UP000008711">
    <property type="component" value="Unassembled WGS sequence"/>
</dbReference>
<dbReference type="EMBL" id="CH954182">
    <property type="protein sequence ID" value="EDV53341.1"/>
    <property type="molecule type" value="Genomic_DNA"/>
</dbReference>
<evidence type="ECO:0000313" key="2">
    <source>
        <dbReference type="Proteomes" id="UP000008711"/>
    </source>
</evidence>
<sequence>MRNCCRCPAPDLRANSSQGGDGGGGAAEAEAATMPRKSFLFRPQFSRTTTAPLWVFPKDAQVYLLWSWQKVIQKIKYNKIKGQGDGLTGQKDEKGRPGELAAAPANCVVLYSHASDSRQLRGDGYSSGNSLFDLHGRCLK</sequence>
<organism evidence="1 2">
    <name type="scientific">Drosophila erecta</name>
    <name type="common">Fruit fly</name>
    <dbReference type="NCBI Taxonomy" id="7220"/>
    <lineage>
        <taxon>Eukaryota</taxon>
        <taxon>Metazoa</taxon>
        <taxon>Ecdysozoa</taxon>
        <taxon>Arthropoda</taxon>
        <taxon>Hexapoda</taxon>
        <taxon>Insecta</taxon>
        <taxon>Pterygota</taxon>
        <taxon>Neoptera</taxon>
        <taxon>Endopterygota</taxon>
        <taxon>Diptera</taxon>
        <taxon>Brachycera</taxon>
        <taxon>Muscomorpha</taxon>
        <taxon>Ephydroidea</taxon>
        <taxon>Drosophilidae</taxon>
        <taxon>Drosophila</taxon>
        <taxon>Sophophora</taxon>
    </lineage>
</organism>
<gene>
    <name evidence="1" type="primary">Dere\GG16721</name>
    <name evidence="1" type="ORF">Dere_GG16721</name>
</gene>